<keyword evidence="4" id="KW-1185">Reference proteome</keyword>
<comment type="caution">
    <text evidence="3">The sequence shown here is derived from an EMBL/GenBank/DDBJ whole genome shotgun (WGS) entry which is preliminary data.</text>
</comment>
<organism evidence="3 4">
    <name type="scientific">Aquimarina algicola</name>
    <dbReference type="NCBI Taxonomy" id="2589995"/>
    <lineage>
        <taxon>Bacteria</taxon>
        <taxon>Pseudomonadati</taxon>
        <taxon>Bacteroidota</taxon>
        <taxon>Flavobacteriia</taxon>
        <taxon>Flavobacteriales</taxon>
        <taxon>Flavobacteriaceae</taxon>
        <taxon>Aquimarina</taxon>
    </lineage>
</organism>
<dbReference type="AlphaFoldDB" id="A0A504JBG9"/>
<dbReference type="OrthoDB" id="942536at2"/>
<sequence length="241" mass="25834">MISLAKVLVTLFLSALCCSCNLNFNINGLKGEGEVVRKEKNINENFTAIKASRGLDVILLESNDKKVIVEANKNLHDHIEVYVKENTLYVTSDENIYRADEKNVIVSYQNLDKIHVNSGASISSQNVVSQKELDLSATSGADIKLDLNAKNVSTSVTSGAMVDLSGKVNNHSAKATSGADIRAKDLLSMVSEAKATSGASIKIYAKKEFTGKATSGADVIYYGNPQKVTASDNSGGDVRKN</sequence>
<dbReference type="EMBL" id="VFWZ01000004">
    <property type="protein sequence ID" value="TPN85208.1"/>
    <property type="molecule type" value="Genomic_DNA"/>
</dbReference>
<evidence type="ECO:0000256" key="1">
    <source>
        <dbReference type="SAM" id="SignalP"/>
    </source>
</evidence>
<protein>
    <submittedName>
        <fullName evidence="3">DUF2807 domain-containing protein</fullName>
    </submittedName>
</protein>
<evidence type="ECO:0000313" key="3">
    <source>
        <dbReference type="EMBL" id="TPN85208.1"/>
    </source>
</evidence>
<dbReference type="Gene3D" id="2.160.20.120">
    <property type="match status" value="1"/>
</dbReference>
<gene>
    <name evidence="3" type="ORF">FHK87_14360</name>
</gene>
<reference evidence="3 4" key="1">
    <citation type="submission" date="2019-06" db="EMBL/GenBank/DDBJ databases">
        <authorList>
            <person name="Meng X."/>
        </authorList>
    </citation>
    <scope>NUCLEOTIDE SEQUENCE [LARGE SCALE GENOMIC DNA]</scope>
    <source>
        <strain evidence="3 4">M625</strain>
    </source>
</reference>
<accession>A0A504JBG9</accession>
<name>A0A504JBG9_9FLAO</name>
<dbReference type="RefSeq" id="WP_140594243.1">
    <property type="nucleotide sequence ID" value="NZ_VFWZ01000004.1"/>
</dbReference>
<evidence type="ECO:0000259" key="2">
    <source>
        <dbReference type="Pfam" id="PF10988"/>
    </source>
</evidence>
<dbReference type="Pfam" id="PF10988">
    <property type="entry name" value="DUF2807"/>
    <property type="match status" value="1"/>
</dbReference>
<feature type="chain" id="PRO_5021356722" evidence="1">
    <location>
        <begin position="20"/>
        <end position="241"/>
    </location>
</feature>
<evidence type="ECO:0000313" key="4">
    <source>
        <dbReference type="Proteomes" id="UP000315540"/>
    </source>
</evidence>
<dbReference type="InterPro" id="IPR021255">
    <property type="entry name" value="DUF2807"/>
</dbReference>
<proteinExistence type="predicted"/>
<dbReference type="Proteomes" id="UP000315540">
    <property type="component" value="Unassembled WGS sequence"/>
</dbReference>
<keyword evidence="1" id="KW-0732">Signal</keyword>
<feature type="signal peptide" evidence="1">
    <location>
        <begin position="1"/>
        <end position="19"/>
    </location>
</feature>
<feature type="domain" description="Putative auto-transporter adhesin head GIN" evidence="2">
    <location>
        <begin position="45"/>
        <end position="225"/>
    </location>
</feature>